<reference evidence="1 2" key="1">
    <citation type="submission" date="2018-08" db="EMBL/GenBank/DDBJ databases">
        <authorList>
            <person name="Laetsch R D."/>
            <person name="Stevens L."/>
            <person name="Kumar S."/>
            <person name="Blaxter L. M."/>
        </authorList>
    </citation>
    <scope>NUCLEOTIDE SEQUENCE [LARGE SCALE GENOMIC DNA]</scope>
</reference>
<organism evidence="1 2">
    <name type="scientific">Onchocerca ochengi</name>
    <name type="common">Filarial nematode worm</name>
    <dbReference type="NCBI Taxonomy" id="42157"/>
    <lineage>
        <taxon>Eukaryota</taxon>
        <taxon>Metazoa</taxon>
        <taxon>Ecdysozoa</taxon>
        <taxon>Nematoda</taxon>
        <taxon>Chromadorea</taxon>
        <taxon>Rhabditida</taxon>
        <taxon>Spirurina</taxon>
        <taxon>Spiruromorpha</taxon>
        <taxon>Filarioidea</taxon>
        <taxon>Onchocercidae</taxon>
        <taxon>Onchocerca</taxon>
    </lineage>
</organism>
<accession>A0A3P7MK83</accession>
<dbReference type="AlphaFoldDB" id="A0A3P7MK83"/>
<evidence type="ECO:0000313" key="2">
    <source>
        <dbReference type="Proteomes" id="UP000271087"/>
    </source>
</evidence>
<dbReference type="Proteomes" id="UP000271087">
    <property type="component" value="Unassembled WGS sequence"/>
</dbReference>
<evidence type="ECO:0000313" key="1">
    <source>
        <dbReference type="EMBL" id="VDM96821.1"/>
    </source>
</evidence>
<feature type="non-terminal residue" evidence="1">
    <location>
        <position position="1"/>
    </location>
</feature>
<protein>
    <submittedName>
        <fullName evidence="1">Uncharacterized protein</fullName>
    </submittedName>
</protein>
<gene>
    <name evidence="1" type="ORF">NOO_LOCUS11693</name>
</gene>
<name>A0A3P7MK83_ONCOC</name>
<keyword evidence="2" id="KW-1185">Reference proteome</keyword>
<dbReference type="EMBL" id="UYRW01008562">
    <property type="protein sequence ID" value="VDM96821.1"/>
    <property type="molecule type" value="Genomic_DNA"/>
</dbReference>
<sequence>AGKPDNLYIYIDNGTTNFIPASIVKLSILDVGEATQFYKERISSGSIR</sequence>
<proteinExistence type="predicted"/>